<dbReference type="InterPro" id="IPR036390">
    <property type="entry name" value="WH_DNA-bd_sf"/>
</dbReference>
<dbReference type="InterPro" id="IPR036388">
    <property type="entry name" value="WH-like_DNA-bd_sf"/>
</dbReference>
<sequence length="76" mass="8482">MTGINISDPDVAPLRPSAKLVYLVLDAHGPCDLTEIRSRTQLPDTTAREALDDLVDCDLVDERPVLNDVRCRQYDT</sequence>
<gene>
    <name evidence="1" type="ORF">GCM10009030_35710</name>
</gene>
<keyword evidence="2" id="KW-1185">Reference proteome</keyword>
<reference evidence="1" key="1">
    <citation type="journal article" date="2014" name="Int. J. Syst. Evol. Microbiol.">
        <title>Complete genome sequence of Corynebacterium casei LMG S-19264T (=DSM 44701T), isolated from a smear-ripened cheese.</title>
        <authorList>
            <consortium name="US DOE Joint Genome Institute (JGI-PGF)"/>
            <person name="Walter F."/>
            <person name="Albersmeier A."/>
            <person name="Kalinowski J."/>
            <person name="Ruckert C."/>
        </authorList>
    </citation>
    <scope>NUCLEOTIDE SEQUENCE</scope>
    <source>
        <strain evidence="1">JCM 17820</strain>
    </source>
</reference>
<reference evidence="1" key="2">
    <citation type="submission" date="2020-09" db="EMBL/GenBank/DDBJ databases">
        <authorList>
            <person name="Sun Q."/>
            <person name="Ohkuma M."/>
        </authorList>
    </citation>
    <scope>NUCLEOTIDE SEQUENCE</scope>
    <source>
        <strain evidence="1">JCM 17820</strain>
    </source>
</reference>
<proteinExistence type="predicted"/>
<organism evidence="1 2">
    <name type="scientific">Haloarcula pellucida</name>
    <dbReference type="NCBI Taxonomy" id="1427151"/>
    <lineage>
        <taxon>Archaea</taxon>
        <taxon>Methanobacteriati</taxon>
        <taxon>Methanobacteriota</taxon>
        <taxon>Stenosarchaea group</taxon>
        <taxon>Halobacteria</taxon>
        <taxon>Halobacteriales</taxon>
        <taxon>Haloarculaceae</taxon>
        <taxon>Haloarcula</taxon>
    </lineage>
</organism>
<accession>A0A830GQR3</accession>
<dbReference type="Gene3D" id="1.10.10.10">
    <property type="entry name" value="Winged helix-like DNA-binding domain superfamily/Winged helix DNA-binding domain"/>
    <property type="match status" value="1"/>
</dbReference>
<protein>
    <recommendedName>
        <fullName evidence="3">MarR family transcriptional regulator</fullName>
    </recommendedName>
</protein>
<dbReference type="AlphaFoldDB" id="A0A830GQR3"/>
<dbReference type="EMBL" id="BMOU01000006">
    <property type="protein sequence ID" value="GGO01720.1"/>
    <property type="molecule type" value="Genomic_DNA"/>
</dbReference>
<name>A0A830GQR3_9EURY</name>
<dbReference type="RefSeq" id="WP_189001332.1">
    <property type="nucleotide sequence ID" value="NZ_BMOU01000006.1"/>
</dbReference>
<comment type="caution">
    <text evidence="1">The sequence shown here is derived from an EMBL/GenBank/DDBJ whole genome shotgun (WGS) entry which is preliminary data.</text>
</comment>
<evidence type="ECO:0000313" key="1">
    <source>
        <dbReference type="EMBL" id="GGO01720.1"/>
    </source>
</evidence>
<evidence type="ECO:0008006" key="3">
    <source>
        <dbReference type="Google" id="ProtNLM"/>
    </source>
</evidence>
<evidence type="ECO:0000313" key="2">
    <source>
        <dbReference type="Proteomes" id="UP000605784"/>
    </source>
</evidence>
<dbReference type="SUPFAM" id="SSF46785">
    <property type="entry name" value="Winged helix' DNA-binding domain"/>
    <property type="match status" value="1"/>
</dbReference>
<dbReference type="Proteomes" id="UP000605784">
    <property type="component" value="Unassembled WGS sequence"/>
</dbReference>